<name>E3I106_RHOVT</name>
<evidence type="ECO:0000313" key="2">
    <source>
        <dbReference type="EMBL" id="ADP72329.1"/>
    </source>
</evidence>
<organism evidence="2 3">
    <name type="scientific">Rhodomicrobium vannielii (strain ATCC 17100 / DSM 162 / LMG 4299 / NCIMB 10020 / ATH 3.1.1)</name>
    <dbReference type="NCBI Taxonomy" id="648757"/>
    <lineage>
        <taxon>Bacteria</taxon>
        <taxon>Pseudomonadati</taxon>
        <taxon>Pseudomonadota</taxon>
        <taxon>Alphaproteobacteria</taxon>
        <taxon>Hyphomicrobiales</taxon>
        <taxon>Hyphomicrobiaceae</taxon>
        <taxon>Rhodomicrobium</taxon>
    </lineage>
</organism>
<accession>E3I106</accession>
<keyword evidence="3" id="KW-1185">Reference proteome</keyword>
<feature type="compositionally biased region" description="Basic residues" evidence="1">
    <location>
        <begin position="1"/>
        <end position="11"/>
    </location>
</feature>
<dbReference type="KEGG" id="rva:Rvan_3127"/>
<dbReference type="OrthoDB" id="10019420at2"/>
<sequence>MSKKLFHRVTGKRPNEPKIETRHRNYGNKIEGFMHYVARSHDCKDDRGKREVFYQILCIGLLGVSLNCRLRENGNRIVETALRSLLNENKEYFENVAWGKNDFDEFVKEFIEHVLASPDFCRVVEDNLFDYSKRTVAYELTEFPSVPAELREHPMRSLARYLDELEIAKFADTARLKAESESGRLRRAVALFRVGEAVLPRESWQARVKLVCSGEEASGDPYEKFIEPLTF</sequence>
<feature type="region of interest" description="Disordered" evidence="1">
    <location>
        <begin position="1"/>
        <end position="20"/>
    </location>
</feature>
<dbReference type="AlphaFoldDB" id="E3I106"/>
<evidence type="ECO:0000313" key="3">
    <source>
        <dbReference type="Proteomes" id="UP000001399"/>
    </source>
</evidence>
<dbReference type="Proteomes" id="UP000001399">
    <property type="component" value="Chromosome"/>
</dbReference>
<reference evidence="3" key="1">
    <citation type="journal article" date="2011" name="J. Bacteriol.">
        <title>Genome sequences of eight morphologically diverse alphaproteobacteria.</title>
        <authorList>
            <consortium name="US DOE Joint Genome Institute"/>
            <person name="Brown P.J."/>
            <person name="Kysela D.T."/>
            <person name="Buechlein A."/>
            <person name="Hemmerich C."/>
            <person name="Brun Y.V."/>
        </authorList>
    </citation>
    <scope>NUCLEOTIDE SEQUENCE [LARGE SCALE GENOMIC DNA]</scope>
    <source>
        <strain evidence="3">ATCC 17100 / ATH 3.1.1 / DSM 162 / LMG 4299</strain>
    </source>
</reference>
<dbReference type="RefSeq" id="WP_013420696.1">
    <property type="nucleotide sequence ID" value="NC_014664.1"/>
</dbReference>
<protein>
    <submittedName>
        <fullName evidence="2">Uncharacterized protein</fullName>
    </submittedName>
</protein>
<proteinExistence type="predicted"/>
<gene>
    <name evidence="2" type="ordered locus">Rvan_3127</name>
</gene>
<dbReference type="HOGENOM" id="CLU_1199031_0_0_5"/>
<evidence type="ECO:0000256" key="1">
    <source>
        <dbReference type="SAM" id="MobiDB-lite"/>
    </source>
</evidence>
<dbReference type="EMBL" id="CP002292">
    <property type="protein sequence ID" value="ADP72329.1"/>
    <property type="molecule type" value="Genomic_DNA"/>
</dbReference>